<dbReference type="InterPro" id="IPR008380">
    <property type="entry name" value="HAD-SF_hydro_IG_5-nucl"/>
</dbReference>
<evidence type="ECO:0000313" key="5">
    <source>
        <dbReference type="EMBL" id="PNH09286.1"/>
    </source>
</evidence>
<evidence type="ECO:0000256" key="1">
    <source>
        <dbReference type="ARBA" id="ARBA00022723"/>
    </source>
</evidence>
<dbReference type="AlphaFoldDB" id="A0A2J8A9T6"/>
<comment type="caution">
    <text evidence="5">The sequence shown here is derived from an EMBL/GenBank/DDBJ whole genome shotgun (WGS) entry which is preliminary data.</text>
</comment>
<organism evidence="5 6">
    <name type="scientific">Tetrabaena socialis</name>
    <dbReference type="NCBI Taxonomy" id="47790"/>
    <lineage>
        <taxon>Eukaryota</taxon>
        <taxon>Viridiplantae</taxon>
        <taxon>Chlorophyta</taxon>
        <taxon>core chlorophytes</taxon>
        <taxon>Chlorophyceae</taxon>
        <taxon>CS clade</taxon>
        <taxon>Chlamydomonadales</taxon>
        <taxon>Tetrabaenaceae</taxon>
        <taxon>Tetrabaena</taxon>
    </lineage>
</organism>
<dbReference type="SUPFAM" id="SSF56784">
    <property type="entry name" value="HAD-like"/>
    <property type="match status" value="1"/>
</dbReference>
<dbReference type="GO" id="GO:0008253">
    <property type="term" value="F:5'-nucleotidase activity"/>
    <property type="evidence" value="ECO:0007669"/>
    <property type="project" value="TreeGrafter"/>
</dbReference>
<evidence type="ECO:0000256" key="4">
    <source>
        <dbReference type="SAM" id="MobiDB-lite"/>
    </source>
</evidence>
<dbReference type="InterPro" id="IPR036412">
    <property type="entry name" value="HAD-like_sf"/>
</dbReference>
<dbReference type="OrthoDB" id="409330at2759"/>
<keyword evidence="2" id="KW-0378">Hydrolase</keyword>
<dbReference type="PANTHER" id="PTHR12103">
    <property type="entry name" value="5'-NUCLEOTIDASE DOMAIN-CONTAINING"/>
    <property type="match status" value="1"/>
</dbReference>
<keyword evidence="6" id="KW-1185">Reference proteome</keyword>
<dbReference type="GO" id="GO:0046872">
    <property type="term" value="F:metal ion binding"/>
    <property type="evidence" value="ECO:0007669"/>
    <property type="project" value="UniProtKB-KW"/>
</dbReference>
<reference evidence="5 6" key="1">
    <citation type="journal article" date="2017" name="Mol. Biol. Evol.">
        <title>The 4-celled Tetrabaena socialis nuclear genome reveals the essential components for genetic control of cell number at the origin of multicellularity in the volvocine lineage.</title>
        <authorList>
            <person name="Featherston J."/>
            <person name="Arakaki Y."/>
            <person name="Hanschen E.R."/>
            <person name="Ferris P.J."/>
            <person name="Michod R.E."/>
            <person name="Olson B.J.S.C."/>
            <person name="Nozaki H."/>
            <person name="Durand P.M."/>
        </authorList>
    </citation>
    <scope>NUCLEOTIDE SEQUENCE [LARGE SCALE GENOMIC DNA]</scope>
    <source>
        <strain evidence="5 6">NIES-571</strain>
    </source>
</reference>
<sequence length="174" mass="19276">MARSGPGISGVAPSASPQPQPRPQPEPPAPAPGPEEGVAALTEETFATSTGVVEPVQPGAAEDYTLIHYDVNAWEGRAYEYGLETLRQQGVPVDGLRFDPDLVIRGLIMDKDYGNLIKVDRFGLVKRAMHGTRMMSWQEIRELYGREVVNLRNEGRWVFLNTLFSVSEAVMYMQ</sequence>
<evidence type="ECO:0000256" key="3">
    <source>
        <dbReference type="ARBA" id="ARBA00022842"/>
    </source>
</evidence>
<feature type="region of interest" description="Disordered" evidence="4">
    <location>
        <begin position="1"/>
        <end position="37"/>
    </location>
</feature>
<feature type="compositionally biased region" description="Pro residues" evidence="4">
    <location>
        <begin position="16"/>
        <end position="33"/>
    </location>
</feature>
<gene>
    <name evidence="5" type="ORF">TSOC_004093</name>
</gene>
<accession>A0A2J8A9T6</accession>
<dbReference type="Pfam" id="PF05761">
    <property type="entry name" value="5_nucleotid"/>
    <property type="match status" value="1"/>
</dbReference>
<evidence type="ECO:0000256" key="2">
    <source>
        <dbReference type="ARBA" id="ARBA00022801"/>
    </source>
</evidence>
<dbReference type="Proteomes" id="UP000236333">
    <property type="component" value="Unassembled WGS sequence"/>
</dbReference>
<proteinExistence type="predicted"/>
<dbReference type="EMBL" id="PGGS01000096">
    <property type="protein sequence ID" value="PNH09286.1"/>
    <property type="molecule type" value="Genomic_DNA"/>
</dbReference>
<protein>
    <submittedName>
        <fullName evidence="5">Cytosolic purine 5'-nucleotidase</fullName>
    </submittedName>
</protein>
<evidence type="ECO:0000313" key="6">
    <source>
        <dbReference type="Proteomes" id="UP000236333"/>
    </source>
</evidence>
<dbReference type="PANTHER" id="PTHR12103:SF22">
    <property type="entry name" value="HAD-SUPERFAMILY HYDROLASE, SUBFAMILY IG, 5'-NUCLEOTIDASE"/>
    <property type="match status" value="1"/>
</dbReference>
<feature type="non-terminal residue" evidence="5">
    <location>
        <position position="174"/>
    </location>
</feature>
<keyword evidence="3" id="KW-0460">Magnesium</keyword>
<name>A0A2J8A9T6_9CHLO</name>
<keyword evidence="1" id="KW-0479">Metal-binding</keyword>